<evidence type="ECO:0000313" key="3">
    <source>
        <dbReference type="Proteomes" id="UP001642409"/>
    </source>
</evidence>
<comment type="caution">
    <text evidence="1">The sequence shown here is derived from an EMBL/GenBank/DDBJ whole genome shotgun (WGS) entry which is preliminary data.</text>
</comment>
<dbReference type="Proteomes" id="UP001642409">
    <property type="component" value="Unassembled WGS sequence"/>
</dbReference>
<reference evidence="1" key="1">
    <citation type="submission" date="2023-06" db="EMBL/GenBank/DDBJ databases">
        <authorList>
            <person name="Kurt Z."/>
        </authorList>
    </citation>
    <scope>NUCLEOTIDE SEQUENCE</scope>
</reference>
<gene>
    <name evidence="2" type="ORF">HINF_LOCUS12839</name>
    <name evidence="1" type="ORF">HINF_LOCUS17370</name>
</gene>
<name>A0AA86TUU9_9EUKA</name>
<evidence type="ECO:0000313" key="1">
    <source>
        <dbReference type="EMBL" id="CAI9929725.1"/>
    </source>
</evidence>
<sequence>MKRLCDQANCSQFQSSIYISAISLSQLKNIQSQQQINQISIKELVIKCASTNYKNILFYLLQSQPEILDYFPFQTLVSSQFISFYSSFGEDGFQLLVNAQLFLKHKSKFIQCCPVSNFTLSQCIIRTTSTQRMYSNTKIRCTQVLIRSSASARATLQTYSRASRNTSSTFKTSLKYSPPINSKYSSWTTRSPFQLSSPVIRCAKQSDNSSLMLKCTSQLSKEILTRSLQTQTTCSASRARNSSQFNTS</sequence>
<organism evidence="1">
    <name type="scientific">Hexamita inflata</name>
    <dbReference type="NCBI Taxonomy" id="28002"/>
    <lineage>
        <taxon>Eukaryota</taxon>
        <taxon>Metamonada</taxon>
        <taxon>Diplomonadida</taxon>
        <taxon>Hexamitidae</taxon>
        <taxon>Hexamitinae</taxon>
        <taxon>Hexamita</taxon>
    </lineage>
</organism>
<reference evidence="2 3" key="2">
    <citation type="submission" date="2024-07" db="EMBL/GenBank/DDBJ databases">
        <authorList>
            <person name="Akdeniz Z."/>
        </authorList>
    </citation>
    <scope>NUCLEOTIDE SEQUENCE [LARGE SCALE GENOMIC DNA]</scope>
</reference>
<keyword evidence="3" id="KW-1185">Reference proteome</keyword>
<dbReference type="EMBL" id="CATOUU010000440">
    <property type="protein sequence ID" value="CAI9929725.1"/>
    <property type="molecule type" value="Genomic_DNA"/>
</dbReference>
<evidence type="ECO:0000313" key="2">
    <source>
        <dbReference type="EMBL" id="CAL5992964.1"/>
    </source>
</evidence>
<dbReference type="AlphaFoldDB" id="A0AA86TUU9"/>
<dbReference type="EMBL" id="CAXDID020000029">
    <property type="protein sequence ID" value="CAL5992964.1"/>
    <property type="molecule type" value="Genomic_DNA"/>
</dbReference>
<protein>
    <submittedName>
        <fullName evidence="2">Hypothetical_protein</fullName>
    </submittedName>
</protein>
<accession>A0AA86TUU9</accession>
<proteinExistence type="predicted"/>